<dbReference type="Pfam" id="PF13795">
    <property type="entry name" value="HupE_UreJ_2"/>
    <property type="match status" value="1"/>
</dbReference>
<sequence>MKSLRFLWLFCLLLAAPVWAHPMQVEAVVAKLRPQETYLYIEFVGNVQDITQIPGVTLGDDRRNPDGTFPTDFQKKLEGYINGGFKLEQAGQPWPGELTQVRYDTSLDVTRSRFTLSMRYPRTPGQTQAITITNTLFDYLPNAETMIVAGGTTQRLKTGSQATVNPADLTTNLLRNIQQFLLSGMEHIVTGPDHLLFIFAFLLATTSFRAIIKTLTGFTIAHSVTLILTTLGILSFPARWVDVIVALSIVFVGVENIIGLRKKSAFKNRFWVATCFGFIHGFAFAGNLRDMGLPEGSALVWSLLSFNLGVETAQVLLCCIAFPLLLWWRRDTEKRPSSSLTWKSIQLMLSGLIAGAGAVWMFQRLLGG</sequence>
<keyword evidence="2" id="KW-0732">Signal</keyword>
<feature type="transmembrane region" description="Helical" evidence="1">
    <location>
        <begin position="215"/>
        <end position="234"/>
    </location>
</feature>
<evidence type="ECO:0000256" key="2">
    <source>
        <dbReference type="SAM" id="SignalP"/>
    </source>
</evidence>
<dbReference type="Proteomes" id="UP000520814">
    <property type="component" value="Unassembled WGS sequence"/>
</dbReference>
<dbReference type="InterPro" id="IPR032809">
    <property type="entry name" value="Put_HupE_UreJ"/>
</dbReference>
<keyword evidence="1" id="KW-1133">Transmembrane helix</keyword>
<evidence type="ECO:0000256" key="1">
    <source>
        <dbReference type="SAM" id="Phobius"/>
    </source>
</evidence>
<keyword evidence="4" id="KW-1185">Reference proteome</keyword>
<keyword evidence="1" id="KW-0812">Transmembrane</keyword>
<protein>
    <submittedName>
        <fullName evidence="3">Hydrogenase/urease accessory protein HupE</fullName>
    </submittedName>
</protein>
<feature type="transmembrane region" description="Helical" evidence="1">
    <location>
        <begin position="240"/>
        <end position="258"/>
    </location>
</feature>
<name>A0A7W9SQ84_ARMRO</name>
<feature type="transmembrane region" description="Helical" evidence="1">
    <location>
        <begin position="308"/>
        <end position="328"/>
    </location>
</feature>
<proteinExistence type="predicted"/>
<dbReference type="RefSeq" id="WP_184194707.1">
    <property type="nucleotide sequence ID" value="NZ_JACHGW010000002.1"/>
</dbReference>
<evidence type="ECO:0000313" key="4">
    <source>
        <dbReference type="Proteomes" id="UP000520814"/>
    </source>
</evidence>
<dbReference type="AlphaFoldDB" id="A0A7W9SQ84"/>
<feature type="chain" id="PRO_5030752760" evidence="2">
    <location>
        <begin position="21"/>
        <end position="368"/>
    </location>
</feature>
<feature type="signal peptide" evidence="2">
    <location>
        <begin position="1"/>
        <end position="20"/>
    </location>
</feature>
<feature type="transmembrane region" description="Helical" evidence="1">
    <location>
        <begin position="340"/>
        <end position="362"/>
    </location>
</feature>
<reference evidence="3 4" key="1">
    <citation type="submission" date="2020-08" db="EMBL/GenBank/DDBJ databases">
        <title>Genomic Encyclopedia of Type Strains, Phase IV (KMG-IV): sequencing the most valuable type-strain genomes for metagenomic binning, comparative biology and taxonomic classification.</title>
        <authorList>
            <person name="Goeker M."/>
        </authorList>
    </citation>
    <scope>NUCLEOTIDE SEQUENCE [LARGE SCALE GENOMIC DNA]</scope>
    <source>
        <strain evidence="3 4">DSM 23562</strain>
    </source>
</reference>
<organism evidence="3 4">
    <name type="scientific">Armatimonas rosea</name>
    <dbReference type="NCBI Taxonomy" id="685828"/>
    <lineage>
        <taxon>Bacteria</taxon>
        <taxon>Bacillati</taxon>
        <taxon>Armatimonadota</taxon>
        <taxon>Armatimonadia</taxon>
        <taxon>Armatimonadales</taxon>
        <taxon>Armatimonadaceae</taxon>
        <taxon>Armatimonas</taxon>
    </lineage>
</organism>
<comment type="caution">
    <text evidence="3">The sequence shown here is derived from an EMBL/GenBank/DDBJ whole genome shotgun (WGS) entry which is preliminary data.</text>
</comment>
<dbReference type="EMBL" id="JACHGW010000002">
    <property type="protein sequence ID" value="MBB6050199.1"/>
    <property type="molecule type" value="Genomic_DNA"/>
</dbReference>
<feature type="transmembrane region" description="Helical" evidence="1">
    <location>
        <begin position="180"/>
        <end position="203"/>
    </location>
</feature>
<accession>A0A7W9SQ84</accession>
<feature type="transmembrane region" description="Helical" evidence="1">
    <location>
        <begin position="270"/>
        <end position="288"/>
    </location>
</feature>
<gene>
    <name evidence="3" type="ORF">HNQ39_001990</name>
</gene>
<evidence type="ECO:0000313" key="3">
    <source>
        <dbReference type="EMBL" id="MBB6050199.1"/>
    </source>
</evidence>
<keyword evidence="1" id="KW-0472">Membrane</keyword>